<dbReference type="CDD" id="cd12142">
    <property type="entry name" value="SH3_D21-like"/>
    <property type="match status" value="1"/>
</dbReference>
<dbReference type="PROSITE" id="PS50002">
    <property type="entry name" value="SH3"/>
    <property type="match status" value="2"/>
</dbReference>
<sequence>MDFEGTAGDELTVKTGDVLKNVTKANEEGWLHGELRGKWGIFPVNFVKEIPVYLIGDSKREPRSIRKRKLYEELDIFNLEFMFLYTGQELYFDITFAFLVPNLNFFKNVFSMPFSDVEYCQVMFDYKAQSEDELDLKKGDVVVFVVNKETEDEGWWEGELNGRCGFFPDNFVMVIPPVSNLQVSKLKSHRLNKCDCVFTDEPKDMRSIPPTKVKLPYFNKPAPPPVKDKPNKIAPKTNGDAPPVLPKQPEEKEPDQFDGVNVTTEKLSHPTANRAKPPQRRPPSGLTAAAQVRSTSVLLLSWRPFACRDLHGFAMKKNLKARYSIIENNAV</sequence>
<dbReference type="GeneTree" id="ENSGT00940000160627"/>
<dbReference type="PANTHER" id="PTHR14167">
    <property type="entry name" value="SH3 DOMAIN-CONTAINING"/>
    <property type="match status" value="1"/>
</dbReference>
<evidence type="ECO:0000313" key="5">
    <source>
        <dbReference type="Ensembl" id="ENSOSIP00000015300.1"/>
    </source>
</evidence>
<dbReference type="PRINTS" id="PR00452">
    <property type="entry name" value="SH3DOMAIN"/>
</dbReference>
<dbReference type="SMART" id="SM00326">
    <property type="entry name" value="SH3"/>
    <property type="match status" value="2"/>
</dbReference>
<evidence type="ECO:0000256" key="1">
    <source>
        <dbReference type="ARBA" id="ARBA00022443"/>
    </source>
</evidence>
<reference evidence="5" key="2">
    <citation type="submission" date="2025-09" db="UniProtKB">
        <authorList>
            <consortium name="Ensembl"/>
        </authorList>
    </citation>
    <scope>IDENTIFICATION</scope>
</reference>
<evidence type="ECO:0000313" key="6">
    <source>
        <dbReference type="Proteomes" id="UP000694383"/>
    </source>
</evidence>
<dbReference type="Ensembl" id="ENSOSIT00000016180.1">
    <property type="protein sequence ID" value="ENSOSIP00000015300.1"/>
    <property type="gene ID" value="ENSOSIG00000008569.1"/>
</dbReference>
<evidence type="ECO:0000259" key="4">
    <source>
        <dbReference type="PROSITE" id="PS50002"/>
    </source>
</evidence>
<dbReference type="AlphaFoldDB" id="A0A8C7XNS1"/>
<dbReference type="PANTHER" id="PTHR14167:SF115">
    <property type="entry name" value="SH3 DOMAIN-CONTAINING PROTEIN 21 ISOFORM X1"/>
    <property type="match status" value="1"/>
</dbReference>
<dbReference type="InterPro" id="IPR035468">
    <property type="entry name" value="SH3D21_SH3"/>
</dbReference>
<accession>A0A8C7XNS1</accession>
<dbReference type="InterPro" id="IPR001452">
    <property type="entry name" value="SH3_domain"/>
</dbReference>
<dbReference type="Proteomes" id="UP000694383">
    <property type="component" value="Unplaced"/>
</dbReference>
<dbReference type="InterPro" id="IPR036028">
    <property type="entry name" value="SH3-like_dom_sf"/>
</dbReference>
<evidence type="ECO:0000256" key="3">
    <source>
        <dbReference type="SAM" id="MobiDB-lite"/>
    </source>
</evidence>
<dbReference type="InterPro" id="IPR050384">
    <property type="entry name" value="Endophilin_SH3RF"/>
</dbReference>
<feature type="domain" description="SH3" evidence="4">
    <location>
        <begin position="1"/>
        <end position="52"/>
    </location>
</feature>
<name>A0A8C7XNS1_9TELE</name>
<dbReference type="Pfam" id="PF00018">
    <property type="entry name" value="SH3_1"/>
    <property type="match status" value="1"/>
</dbReference>
<dbReference type="GO" id="GO:0007015">
    <property type="term" value="P:actin filament organization"/>
    <property type="evidence" value="ECO:0007669"/>
    <property type="project" value="TreeGrafter"/>
</dbReference>
<dbReference type="SUPFAM" id="SSF50044">
    <property type="entry name" value="SH3-domain"/>
    <property type="match status" value="2"/>
</dbReference>
<feature type="region of interest" description="Disordered" evidence="3">
    <location>
        <begin position="209"/>
        <end position="287"/>
    </location>
</feature>
<keyword evidence="6" id="KW-1185">Reference proteome</keyword>
<dbReference type="GO" id="GO:0016477">
    <property type="term" value="P:cell migration"/>
    <property type="evidence" value="ECO:0007669"/>
    <property type="project" value="TreeGrafter"/>
</dbReference>
<feature type="domain" description="SH3" evidence="4">
    <location>
        <begin position="115"/>
        <end position="177"/>
    </location>
</feature>
<dbReference type="Gene3D" id="2.30.30.40">
    <property type="entry name" value="SH3 Domains"/>
    <property type="match status" value="2"/>
</dbReference>
<proteinExistence type="predicted"/>
<organism evidence="5 6">
    <name type="scientific">Oryzias sinensis</name>
    <name type="common">Chinese medaka</name>
    <dbReference type="NCBI Taxonomy" id="183150"/>
    <lineage>
        <taxon>Eukaryota</taxon>
        <taxon>Metazoa</taxon>
        <taxon>Chordata</taxon>
        <taxon>Craniata</taxon>
        <taxon>Vertebrata</taxon>
        <taxon>Euteleostomi</taxon>
        <taxon>Actinopterygii</taxon>
        <taxon>Neopterygii</taxon>
        <taxon>Teleostei</taxon>
        <taxon>Neoteleostei</taxon>
        <taxon>Acanthomorphata</taxon>
        <taxon>Ovalentaria</taxon>
        <taxon>Atherinomorphae</taxon>
        <taxon>Beloniformes</taxon>
        <taxon>Adrianichthyidae</taxon>
        <taxon>Oryziinae</taxon>
        <taxon>Oryzias</taxon>
    </lineage>
</organism>
<protein>
    <submittedName>
        <fullName evidence="5">SH3 domain containing 21</fullName>
    </submittedName>
</protein>
<dbReference type="Pfam" id="PF07653">
    <property type="entry name" value="SH3_2"/>
    <property type="match status" value="1"/>
</dbReference>
<reference evidence="5" key="1">
    <citation type="submission" date="2025-08" db="UniProtKB">
        <authorList>
            <consortium name="Ensembl"/>
        </authorList>
    </citation>
    <scope>IDENTIFICATION</scope>
</reference>
<evidence type="ECO:0000256" key="2">
    <source>
        <dbReference type="PROSITE-ProRule" id="PRU00192"/>
    </source>
</evidence>
<keyword evidence="1 2" id="KW-0728">SH3 domain</keyword>